<organism evidence="5 6">
    <name type="scientific">Rhynchosporium agropyri</name>
    <dbReference type="NCBI Taxonomy" id="914238"/>
    <lineage>
        <taxon>Eukaryota</taxon>
        <taxon>Fungi</taxon>
        <taxon>Dikarya</taxon>
        <taxon>Ascomycota</taxon>
        <taxon>Pezizomycotina</taxon>
        <taxon>Leotiomycetes</taxon>
        <taxon>Helotiales</taxon>
        <taxon>Ploettnerulaceae</taxon>
        <taxon>Rhynchosporium</taxon>
    </lineage>
</organism>
<gene>
    <name evidence="5" type="ORF">RAG0_04434</name>
</gene>
<protein>
    <recommendedName>
        <fullName evidence="4">Copper transport protein</fullName>
    </recommendedName>
</protein>
<dbReference type="OrthoDB" id="161814at2759"/>
<dbReference type="Pfam" id="PF04145">
    <property type="entry name" value="Ctr"/>
    <property type="match status" value="1"/>
</dbReference>
<comment type="similarity">
    <text evidence="4">Belongs to the copper transporter (Ctr) (TC 1.A.56) family. SLC31A subfamily.</text>
</comment>
<dbReference type="Proteomes" id="UP000178912">
    <property type="component" value="Unassembled WGS sequence"/>
</dbReference>
<comment type="subcellular location">
    <subcellularLocation>
        <location evidence="4">Membrane</location>
        <topology evidence="4">Multi-pass membrane protein</topology>
    </subcellularLocation>
</comment>
<dbReference type="PANTHER" id="PTHR12483:SF115">
    <property type="entry name" value="COPPER TRANSPORT PROTEIN"/>
    <property type="match status" value="1"/>
</dbReference>
<dbReference type="InterPro" id="IPR007274">
    <property type="entry name" value="Cop_transporter"/>
</dbReference>
<evidence type="ECO:0000313" key="6">
    <source>
        <dbReference type="Proteomes" id="UP000178912"/>
    </source>
</evidence>
<dbReference type="GO" id="GO:0016020">
    <property type="term" value="C:membrane"/>
    <property type="evidence" value="ECO:0007669"/>
    <property type="project" value="UniProtKB-SubCell"/>
</dbReference>
<keyword evidence="2 4" id="KW-1133">Transmembrane helix</keyword>
<dbReference type="EMBL" id="FJUX01000018">
    <property type="protein sequence ID" value="CZS94438.1"/>
    <property type="molecule type" value="Genomic_DNA"/>
</dbReference>
<keyword evidence="4" id="KW-0186">Copper</keyword>
<evidence type="ECO:0000256" key="3">
    <source>
        <dbReference type="ARBA" id="ARBA00023136"/>
    </source>
</evidence>
<keyword evidence="6" id="KW-1185">Reference proteome</keyword>
<evidence type="ECO:0000256" key="1">
    <source>
        <dbReference type="ARBA" id="ARBA00022692"/>
    </source>
</evidence>
<accession>A0A1E1K8N3</accession>
<dbReference type="AlphaFoldDB" id="A0A1E1K8N3"/>
<evidence type="ECO:0000313" key="5">
    <source>
        <dbReference type="EMBL" id="CZS94438.1"/>
    </source>
</evidence>
<dbReference type="GO" id="GO:0005375">
    <property type="term" value="F:copper ion transmembrane transporter activity"/>
    <property type="evidence" value="ECO:0007669"/>
    <property type="project" value="UniProtKB-UniRule"/>
</dbReference>
<name>A0A1E1K8N3_9HELO</name>
<evidence type="ECO:0000256" key="4">
    <source>
        <dbReference type="RuleBase" id="RU367022"/>
    </source>
</evidence>
<dbReference type="PANTHER" id="PTHR12483">
    <property type="entry name" value="SOLUTE CARRIER FAMILY 31 COPPER TRANSPORTERS"/>
    <property type="match status" value="1"/>
</dbReference>
<keyword evidence="4" id="KW-0406">Ion transport</keyword>
<keyword evidence="4" id="KW-0187">Copper transport</keyword>
<evidence type="ECO:0000256" key="2">
    <source>
        <dbReference type="ARBA" id="ARBA00022989"/>
    </source>
</evidence>
<sequence length="131" mass="14533">MDHSHMDHSVMGHGHGGMADMCNMNMLFTWDTTNLCIVFKWWHVRSTTSLLISLVAVVALTAGYEAIRSASRKYEQSVAKKTNEAPTGSGSVTERTPFLWTGRNAVAVSQNAHVMKAAIYAVQTFYAFMLM</sequence>
<keyword evidence="3 4" id="KW-0472">Membrane</keyword>
<reference evidence="6" key="1">
    <citation type="submission" date="2016-03" db="EMBL/GenBank/DDBJ databases">
        <authorList>
            <person name="Guldener U."/>
        </authorList>
    </citation>
    <scope>NUCLEOTIDE SEQUENCE [LARGE SCALE GENOMIC DNA]</scope>
    <source>
        <strain evidence="6">04CH-RAC-A.6.1</strain>
    </source>
</reference>
<feature type="transmembrane region" description="Helical" evidence="4">
    <location>
        <begin position="48"/>
        <end position="67"/>
    </location>
</feature>
<keyword evidence="4" id="KW-0813">Transport</keyword>
<keyword evidence="1 4" id="KW-0812">Transmembrane</keyword>
<proteinExistence type="inferred from homology"/>